<evidence type="ECO:0000256" key="10">
    <source>
        <dbReference type="SAM" id="SignalP"/>
    </source>
</evidence>
<keyword evidence="4 10" id="KW-0732">Signal</keyword>
<keyword evidence="8" id="KW-1015">Disulfide bond</keyword>
<evidence type="ECO:0000256" key="5">
    <source>
        <dbReference type="ARBA" id="ARBA00022801"/>
    </source>
</evidence>
<proteinExistence type="inferred from homology"/>
<evidence type="ECO:0000256" key="1">
    <source>
        <dbReference type="ARBA" id="ARBA00008721"/>
    </source>
</evidence>
<evidence type="ECO:0000313" key="12">
    <source>
        <dbReference type="EMBL" id="NAS24125.1"/>
    </source>
</evidence>
<dbReference type="GO" id="GO:0006508">
    <property type="term" value="P:proteolysis"/>
    <property type="evidence" value="ECO:0007669"/>
    <property type="project" value="UniProtKB-KW"/>
</dbReference>
<organism evidence="12 13">
    <name type="scientific">Herbidospora solisilvae</name>
    <dbReference type="NCBI Taxonomy" id="2696284"/>
    <lineage>
        <taxon>Bacteria</taxon>
        <taxon>Bacillati</taxon>
        <taxon>Actinomycetota</taxon>
        <taxon>Actinomycetes</taxon>
        <taxon>Streptosporangiales</taxon>
        <taxon>Streptosporangiaceae</taxon>
        <taxon>Herbidospora</taxon>
    </lineage>
</organism>
<keyword evidence="7 12" id="KW-0482">Metalloprotease</keyword>
<feature type="chain" id="PRO_5028822692" evidence="10">
    <location>
        <begin position="24"/>
        <end position="342"/>
    </location>
</feature>
<dbReference type="PANTHER" id="PTHR47466">
    <property type="match status" value="1"/>
</dbReference>
<dbReference type="AlphaFoldDB" id="A0A7C9J4D8"/>
<sequence>MARRLLAVSLACVFSLLGPPAEGADHDQAHDHGHDHAHDHDCPSPARTSGRAEPRPLTATEFAQMNAALRNHPGPIPATVTVPLWVHVLTDGQTGAPDAAVREQVNVLNRAYAGGYGGADTGVRFALRGITRTENRDWFRNPLGMEDPMKSGLRRGGSETLNLYISQLSELVLGYATYPNWYAGNPSQDGVVIDWRTLPGGALRNFSLGFTGVHEIGHWLGLVHTFENGCSEPGDSVDDTPFQATPTEGCPERRDSCTAPGEDPIHNFMDYAHDRCMNQFTAGQGLRMRRAWVTYRGGVAGAQTRSSMVAGLLGTQAGQAPIAPPRPYTGMAASLFLPRGRG</sequence>
<evidence type="ECO:0000256" key="7">
    <source>
        <dbReference type="ARBA" id="ARBA00023049"/>
    </source>
</evidence>
<keyword evidence="3" id="KW-0479">Metal-binding</keyword>
<keyword evidence="13" id="KW-1185">Reference proteome</keyword>
<evidence type="ECO:0000256" key="3">
    <source>
        <dbReference type="ARBA" id="ARBA00022723"/>
    </source>
</evidence>
<feature type="compositionally biased region" description="Basic and acidic residues" evidence="9">
    <location>
        <begin position="23"/>
        <end position="42"/>
    </location>
</feature>
<accession>A0A7C9J4D8</accession>
<feature type="signal peptide" evidence="10">
    <location>
        <begin position="1"/>
        <end position="23"/>
    </location>
</feature>
<evidence type="ECO:0000256" key="6">
    <source>
        <dbReference type="ARBA" id="ARBA00022833"/>
    </source>
</evidence>
<dbReference type="GO" id="GO:0008237">
    <property type="term" value="F:metallopeptidase activity"/>
    <property type="evidence" value="ECO:0007669"/>
    <property type="project" value="UniProtKB-KW"/>
</dbReference>
<dbReference type="GO" id="GO:0046872">
    <property type="term" value="F:metal ion binding"/>
    <property type="evidence" value="ECO:0007669"/>
    <property type="project" value="UniProtKB-KW"/>
</dbReference>
<evidence type="ECO:0000313" key="13">
    <source>
        <dbReference type="Proteomes" id="UP000479526"/>
    </source>
</evidence>
<dbReference type="Pfam" id="PF05572">
    <property type="entry name" value="Peptidase_M43"/>
    <property type="match status" value="1"/>
</dbReference>
<name>A0A7C9J4D8_9ACTN</name>
<dbReference type="Proteomes" id="UP000479526">
    <property type="component" value="Unassembled WGS sequence"/>
</dbReference>
<dbReference type="InterPro" id="IPR008754">
    <property type="entry name" value="Peptidase_M43"/>
</dbReference>
<evidence type="ECO:0000259" key="11">
    <source>
        <dbReference type="Pfam" id="PF05572"/>
    </source>
</evidence>
<keyword evidence="6" id="KW-0862">Zinc</keyword>
<comment type="similarity">
    <text evidence="1">Belongs to the peptidase M43B family.</text>
</comment>
<keyword evidence="2 12" id="KW-0645">Protease</keyword>
<feature type="region of interest" description="Disordered" evidence="9">
    <location>
        <begin position="23"/>
        <end position="53"/>
    </location>
</feature>
<feature type="domain" description="Peptidase M43 pregnancy-associated plasma-A" evidence="11">
    <location>
        <begin position="204"/>
        <end position="290"/>
    </location>
</feature>
<evidence type="ECO:0000256" key="9">
    <source>
        <dbReference type="SAM" id="MobiDB-lite"/>
    </source>
</evidence>
<dbReference type="SUPFAM" id="SSF55486">
    <property type="entry name" value="Metalloproteases ('zincins'), catalytic domain"/>
    <property type="match status" value="1"/>
</dbReference>
<protein>
    <submittedName>
        <fullName evidence="12">Zinc metalloprotease</fullName>
    </submittedName>
</protein>
<dbReference type="EMBL" id="WXEW01000006">
    <property type="protein sequence ID" value="NAS24125.1"/>
    <property type="molecule type" value="Genomic_DNA"/>
</dbReference>
<dbReference type="CDD" id="cd04275">
    <property type="entry name" value="ZnMc_pappalysin_like"/>
    <property type="match status" value="1"/>
</dbReference>
<dbReference type="InterPro" id="IPR024079">
    <property type="entry name" value="MetalloPept_cat_dom_sf"/>
</dbReference>
<gene>
    <name evidence="12" type="ORF">GT755_20830</name>
</gene>
<evidence type="ECO:0000256" key="8">
    <source>
        <dbReference type="ARBA" id="ARBA00023157"/>
    </source>
</evidence>
<evidence type="ECO:0000256" key="2">
    <source>
        <dbReference type="ARBA" id="ARBA00022670"/>
    </source>
</evidence>
<dbReference type="Gene3D" id="3.40.390.10">
    <property type="entry name" value="Collagenase (Catalytic Domain)"/>
    <property type="match status" value="1"/>
</dbReference>
<reference evidence="12 13" key="1">
    <citation type="submission" date="2020-01" db="EMBL/GenBank/DDBJ databases">
        <title>Herbidospora sp. NEAU-GS84 nov., a novel actinomycete isolated from soil.</title>
        <authorList>
            <person name="Han L."/>
        </authorList>
    </citation>
    <scope>NUCLEOTIDE SEQUENCE [LARGE SCALE GENOMIC DNA]</scope>
    <source>
        <strain evidence="12 13">NEAU-GS84</strain>
    </source>
</reference>
<evidence type="ECO:0000256" key="4">
    <source>
        <dbReference type="ARBA" id="ARBA00022729"/>
    </source>
</evidence>
<dbReference type="PANTHER" id="PTHR47466:SF1">
    <property type="entry name" value="METALLOPROTEASE MEP1 (AFU_ORTHOLOGUE AFUA_1G07730)-RELATED"/>
    <property type="match status" value="1"/>
</dbReference>
<comment type="caution">
    <text evidence="12">The sequence shown here is derived from an EMBL/GenBank/DDBJ whole genome shotgun (WGS) entry which is preliminary data.</text>
</comment>
<keyword evidence="5" id="KW-0378">Hydrolase</keyword>
<dbReference type="RefSeq" id="WP_161481339.1">
    <property type="nucleotide sequence ID" value="NZ_WXEW01000006.1"/>
</dbReference>